<dbReference type="GO" id="GO:0016020">
    <property type="term" value="C:membrane"/>
    <property type="evidence" value="ECO:0007669"/>
    <property type="project" value="UniProtKB-SubCell"/>
</dbReference>
<evidence type="ECO:0000256" key="3">
    <source>
        <dbReference type="ARBA" id="ARBA00022989"/>
    </source>
</evidence>
<keyword evidence="4 5" id="KW-0472">Membrane</keyword>
<evidence type="ECO:0000256" key="2">
    <source>
        <dbReference type="ARBA" id="ARBA00022692"/>
    </source>
</evidence>
<dbReference type="InterPro" id="IPR010432">
    <property type="entry name" value="RDD"/>
</dbReference>
<evidence type="ECO:0000313" key="7">
    <source>
        <dbReference type="EMBL" id="GHA42260.1"/>
    </source>
</evidence>
<dbReference type="PANTHER" id="PTHR38480:SF1">
    <property type="entry name" value="SLR0254 PROTEIN"/>
    <property type="match status" value="1"/>
</dbReference>
<evidence type="ECO:0000256" key="1">
    <source>
        <dbReference type="ARBA" id="ARBA00004141"/>
    </source>
</evidence>
<dbReference type="Pfam" id="PF06271">
    <property type="entry name" value="RDD"/>
    <property type="match status" value="1"/>
</dbReference>
<keyword evidence="8" id="KW-1185">Reference proteome</keyword>
<dbReference type="EMBL" id="BMXB01000010">
    <property type="protein sequence ID" value="GHA42260.1"/>
    <property type="molecule type" value="Genomic_DNA"/>
</dbReference>
<evidence type="ECO:0000256" key="5">
    <source>
        <dbReference type="SAM" id="Phobius"/>
    </source>
</evidence>
<evidence type="ECO:0000313" key="8">
    <source>
        <dbReference type="Proteomes" id="UP000610456"/>
    </source>
</evidence>
<sequence length="237" mass="26905">MDNFQIETAQNITITQNVAGVGERILAYFIDGLIMLSYVIMISFVMGSLEMTQGEEWVFMLVIGLPLFLYFLVWESLWNGQTPGKAALKLRVVKIDGSRPAFSNYIVRWLLRFIDITITSGSVAVVTILFNGKGQRLGDLAAGTTVISEKAQVNLNQTVLTDVPEDYQPMYPQVTVLSDKDVQDIKNLYQDSIRNRNYKIIRSLSDKVSEILNVSPEQRPADFLKTVIKDYNYFTQR</sequence>
<keyword evidence="2 5" id="KW-0812">Transmembrane</keyword>
<name>A0A918VYD4_9FLAO</name>
<keyword evidence="3 5" id="KW-1133">Transmembrane helix</keyword>
<feature type="domain" description="RDD" evidence="6">
    <location>
        <begin position="18"/>
        <end position="143"/>
    </location>
</feature>
<comment type="caution">
    <text evidence="7">The sequence shown here is derived from an EMBL/GenBank/DDBJ whole genome shotgun (WGS) entry which is preliminary data.</text>
</comment>
<reference evidence="7" key="1">
    <citation type="journal article" date="2014" name="Int. J. Syst. Evol. Microbiol.">
        <title>Complete genome sequence of Corynebacterium casei LMG S-19264T (=DSM 44701T), isolated from a smear-ripened cheese.</title>
        <authorList>
            <consortium name="US DOE Joint Genome Institute (JGI-PGF)"/>
            <person name="Walter F."/>
            <person name="Albersmeier A."/>
            <person name="Kalinowski J."/>
            <person name="Ruckert C."/>
        </authorList>
    </citation>
    <scope>NUCLEOTIDE SEQUENCE</scope>
    <source>
        <strain evidence="7">KCTC 12719</strain>
    </source>
</reference>
<evidence type="ECO:0000256" key="4">
    <source>
        <dbReference type="ARBA" id="ARBA00023136"/>
    </source>
</evidence>
<accession>A0A918VYD4</accession>
<dbReference type="Proteomes" id="UP000610456">
    <property type="component" value="Unassembled WGS sequence"/>
</dbReference>
<feature type="transmembrane region" description="Helical" evidence="5">
    <location>
        <begin position="25"/>
        <end position="45"/>
    </location>
</feature>
<comment type="subcellular location">
    <subcellularLocation>
        <location evidence="1">Membrane</location>
        <topology evidence="1">Multi-pass membrane protein</topology>
    </subcellularLocation>
</comment>
<reference evidence="7" key="2">
    <citation type="submission" date="2020-09" db="EMBL/GenBank/DDBJ databases">
        <authorList>
            <person name="Sun Q."/>
            <person name="Kim S."/>
        </authorList>
    </citation>
    <scope>NUCLEOTIDE SEQUENCE</scope>
    <source>
        <strain evidence="7">KCTC 12719</strain>
    </source>
</reference>
<proteinExistence type="predicted"/>
<gene>
    <name evidence="7" type="ORF">GCM10007103_24470</name>
</gene>
<dbReference type="RefSeq" id="WP_189605052.1">
    <property type="nucleotide sequence ID" value="NZ_BMXB01000010.1"/>
</dbReference>
<feature type="transmembrane region" description="Helical" evidence="5">
    <location>
        <begin position="109"/>
        <end position="130"/>
    </location>
</feature>
<feature type="transmembrane region" description="Helical" evidence="5">
    <location>
        <begin position="57"/>
        <end position="74"/>
    </location>
</feature>
<protein>
    <submittedName>
        <fullName evidence="7">RDD family protein</fullName>
    </submittedName>
</protein>
<dbReference type="AlphaFoldDB" id="A0A918VYD4"/>
<organism evidence="7 8">
    <name type="scientific">Salinimicrobium marinum</name>
    <dbReference type="NCBI Taxonomy" id="680283"/>
    <lineage>
        <taxon>Bacteria</taxon>
        <taxon>Pseudomonadati</taxon>
        <taxon>Bacteroidota</taxon>
        <taxon>Flavobacteriia</taxon>
        <taxon>Flavobacteriales</taxon>
        <taxon>Flavobacteriaceae</taxon>
        <taxon>Salinimicrobium</taxon>
    </lineage>
</organism>
<evidence type="ECO:0000259" key="6">
    <source>
        <dbReference type="Pfam" id="PF06271"/>
    </source>
</evidence>
<dbReference type="PANTHER" id="PTHR38480">
    <property type="entry name" value="SLR0254 PROTEIN"/>
    <property type="match status" value="1"/>
</dbReference>